<keyword evidence="4 5" id="KW-0067">ATP-binding</keyword>
<dbReference type="InterPro" id="IPR008271">
    <property type="entry name" value="Ser/Thr_kinase_AS"/>
</dbReference>
<keyword evidence="8" id="KW-1185">Reference proteome</keyword>
<dbReference type="GO" id="GO:0005524">
    <property type="term" value="F:ATP binding"/>
    <property type="evidence" value="ECO:0007669"/>
    <property type="project" value="UniProtKB-UniRule"/>
</dbReference>
<evidence type="ECO:0000313" key="7">
    <source>
        <dbReference type="EMBL" id="GGQ94810.1"/>
    </source>
</evidence>
<dbReference type="EMBL" id="BMQL01000001">
    <property type="protein sequence ID" value="GGQ94810.1"/>
    <property type="molecule type" value="Genomic_DNA"/>
</dbReference>
<sequence length="262" mass="28723">MPLAGTLVDGQYHLVRPLGRGASSVVYFAVGRDGLAYAIKLFPPELRSHAERELKHGFGLHHPRLARVLASTTVQDRPSLVLAFARGQEMFSRYAHRPPLRLHSSLTPEIAQSERRAYLLTLAHLLDALAYLHSAGIVHRDVKPENIIVDSDGSARLVDFDLSGPMGERFPSLMRIGTGAFLSPEADRGEPLGAESDLYGVGLLLHWGLFGELPDPAAAHVTSDPLDSLRYALLDPSRASRPNDAMQVREELLRLAAKPLHT</sequence>
<dbReference type="PROSITE" id="PS00108">
    <property type="entry name" value="PROTEIN_KINASE_ST"/>
    <property type="match status" value="1"/>
</dbReference>
<dbReference type="PROSITE" id="PS50011">
    <property type="entry name" value="PROTEIN_KINASE_DOM"/>
    <property type="match status" value="1"/>
</dbReference>
<evidence type="ECO:0000256" key="1">
    <source>
        <dbReference type="ARBA" id="ARBA00022679"/>
    </source>
</evidence>
<evidence type="ECO:0000256" key="5">
    <source>
        <dbReference type="PROSITE-ProRule" id="PRU10141"/>
    </source>
</evidence>
<dbReference type="PANTHER" id="PTHR43289:SF33">
    <property type="entry name" value="SERINE_THREONINE KINASE 31"/>
    <property type="match status" value="1"/>
</dbReference>
<keyword evidence="2 5" id="KW-0547">Nucleotide-binding</keyword>
<reference evidence="7" key="1">
    <citation type="journal article" date="2014" name="Int. J. Syst. Evol. Microbiol.">
        <title>Complete genome sequence of Corynebacterium casei LMG S-19264T (=DSM 44701T), isolated from a smear-ripened cheese.</title>
        <authorList>
            <consortium name="US DOE Joint Genome Institute (JGI-PGF)"/>
            <person name="Walter F."/>
            <person name="Albersmeier A."/>
            <person name="Kalinowski J."/>
            <person name="Ruckert C."/>
        </authorList>
    </citation>
    <scope>NUCLEOTIDE SEQUENCE</scope>
    <source>
        <strain evidence="7">JCM 31311</strain>
    </source>
</reference>
<name>A0A918F2E7_9DEIO</name>
<comment type="caution">
    <text evidence="7">The sequence shown here is derived from an EMBL/GenBank/DDBJ whole genome shotgun (WGS) entry which is preliminary data.</text>
</comment>
<dbReference type="PANTHER" id="PTHR43289">
    <property type="entry name" value="MITOGEN-ACTIVATED PROTEIN KINASE KINASE KINASE 20-RELATED"/>
    <property type="match status" value="1"/>
</dbReference>
<dbReference type="InterPro" id="IPR017441">
    <property type="entry name" value="Protein_kinase_ATP_BS"/>
</dbReference>
<dbReference type="Pfam" id="PF00069">
    <property type="entry name" value="Pkinase"/>
    <property type="match status" value="1"/>
</dbReference>
<evidence type="ECO:0000259" key="6">
    <source>
        <dbReference type="PROSITE" id="PS50011"/>
    </source>
</evidence>
<dbReference type="Proteomes" id="UP000603865">
    <property type="component" value="Unassembled WGS sequence"/>
</dbReference>
<feature type="domain" description="Protein kinase" evidence="6">
    <location>
        <begin position="12"/>
        <end position="262"/>
    </location>
</feature>
<protein>
    <submittedName>
        <fullName evidence="7">Serine/threonine protein kinase</fullName>
    </submittedName>
</protein>
<dbReference type="RefSeq" id="WP_189087776.1">
    <property type="nucleotide sequence ID" value="NZ_BMQL01000001.1"/>
</dbReference>
<evidence type="ECO:0000256" key="3">
    <source>
        <dbReference type="ARBA" id="ARBA00022777"/>
    </source>
</evidence>
<dbReference type="Gene3D" id="1.10.510.10">
    <property type="entry name" value="Transferase(Phosphotransferase) domain 1"/>
    <property type="match status" value="1"/>
</dbReference>
<keyword evidence="1" id="KW-0808">Transferase</keyword>
<dbReference type="SUPFAM" id="SSF56112">
    <property type="entry name" value="Protein kinase-like (PK-like)"/>
    <property type="match status" value="1"/>
</dbReference>
<keyword evidence="3 7" id="KW-0418">Kinase</keyword>
<accession>A0A918F2E7</accession>
<keyword evidence="7" id="KW-0723">Serine/threonine-protein kinase</keyword>
<evidence type="ECO:0000313" key="8">
    <source>
        <dbReference type="Proteomes" id="UP000603865"/>
    </source>
</evidence>
<dbReference type="AlphaFoldDB" id="A0A918F2E7"/>
<dbReference type="GO" id="GO:0004674">
    <property type="term" value="F:protein serine/threonine kinase activity"/>
    <property type="evidence" value="ECO:0007669"/>
    <property type="project" value="UniProtKB-KW"/>
</dbReference>
<gene>
    <name evidence="7" type="ORF">GCM10008957_03790</name>
</gene>
<reference evidence="7" key="2">
    <citation type="submission" date="2020-09" db="EMBL/GenBank/DDBJ databases">
        <authorList>
            <person name="Sun Q."/>
            <person name="Ohkuma M."/>
        </authorList>
    </citation>
    <scope>NUCLEOTIDE SEQUENCE</scope>
    <source>
        <strain evidence="7">JCM 31311</strain>
    </source>
</reference>
<evidence type="ECO:0000256" key="4">
    <source>
        <dbReference type="ARBA" id="ARBA00022840"/>
    </source>
</evidence>
<dbReference type="InterPro" id="IPR011009">
    <property type="entry name" value="Kinase-like_dom_sf"/>
</dbReference>
<feature type="binding site" evidence="5">
    <location>
        <position position="40"/>
    </location>
    <ligand>
        <name>ATP</name>
        <dbReference type="ChEBI" id="CHEBI:30616"/>
    </ligand>
</feature>
<dbReference type="CDD" id="cd14014">
    <property type="entry name" value="STKc_PknB_like"/>
    <property type="match status" value="1"/>
</dbReference>
<dbReference type="PROSITE" id="PS00107">
    <property type="entry name" value="PROTEIN_KINASE_ATP"/>
    <property type="match status" value="1"/>
</dbReference>
<evidence type="ECO:0000256" key="2">
    <source>
        <dbReference type="ARBA" id="ARBA00022741"/>
    </source>
</evidence>
<proteinExistence type="predicted"/>
<organism evidence="7 8">
    <name type="scientific">Deinococcus ruber</name>
    <dbReference type="NCBI Taxonomy" id="1848197"/>
    <lineage>
        <taxon>Bacteria</taxon>
        <taxon>Thermotogati</taxon>
        <taxon>Deinococcota</taxon>
        <taxon>Deinococci</taxon>
        <taxon>Deinococcales</taxon>
        <taxon>Deinococcaceae</taxon>
        <taxon>Deinococcus</taxon>
    </lineage>
</organism>
<dbReference type="SMART" id="SM00220">
    <property type="entry name" value="S_TKc"/>
    <property type="match status" value="1"/>
</dbReference>
<dbReference type="InterPro" id="IPR000719">
    <property type="entry name" value="Prot_kinase_dom"/>
</dbReference>